<dbReference type="InterPro" id="IPR016919">
    <property type="entry name" value="UCP029416_PTP"/>
</dbReference>
<reference evidence="1 2" key="1">
    <citation type="submission" date="2015-09" db="EMBL/GenBank/DDBJ databases">
        <title>Genome announcement of multiple Pseudomonas syringae strains.</title>
        <authorList>
            <person name="Thakur S."/>
            <person name="Wang P.W."/>
            <person name="Gong Y."/>
            <person name="Weir B.S."/>
            <person name="Guttman D.S."/>
        </authorList>
    </citation>
    <scope>NUCLEOTIDE SEQUENCE [LARGE SCALE GENOMIC DNA]</scope>
    <source>
        <strain evidence="1 2">ICMP17001</strain>
    </source>
</reference>
<dbReference type="InterPro" id="IPR036196">
    <property type="entry name" value="Ptyr_pPase_sf"/>
</dbReference>
<organism evidence="1 2">
    <name type="scientific">Pseudomonas syringae pv. coryli</name>
    <dbReference type="NCBI Taxonomy" id="317659"/>
    <lineage>
        <taxon>Bacteria</taxon>
        <taxon>Pseudomonadati</taxon>
        <taxon>Pseudomonadota</taxon>
        <taxon>Gammaproteobacteria</taxon>
        <taxon>Pseudomonadales</taxon>
        <taxon>Pseudomonadaceae</taxon>
        <taxon>Pseudomonas</taxon>
    </lineage>
</organism>
<gene>
    <name evidence="1" type="ORF">ALO75_102649</name>
</gene>
<keyword evidence="2" id="KW-1185">Reference proteome</keyword>
<dbReference type="Gene3D" id="3.40.50.2300">
    <property type="match status" value="1"/>
</dbReference>
<dbReference type="RefSeq" id="WP_032702510.1">
    <property type="nucleotide sequence ID" value="NZ_LJQC01000315.1"/>
</dbReference>
<sequence length="107" mass="12031">MNVLFICGKNRLRSPTAEQLFADWSGVETASAGVNNDADVPVSQELLEWADLIFVMEQIHRKKLTARFTSQLANKRIICLSISDDYEYMAPALINLLEARVGHYLSS</sequence>
<dbReference type="Proteomes" id="UP000051335">
    <property type="component" value="Unassembled WGS sequence"/>
</dbReference>
<evidence type="ECO:0000313" key="2">
    <source>
        <dbReference type="Proteomes" id="UP000051335"/>
    </source>
</evidence>
<evidence type="ECO:0000313" key="1">
    <source>
        <dbReference type="EMBL" id="KPX03486.1"/>
    </source>
</evidence>
<dbReference type="PIRSF" id="PIRSF029416">
    <property type="entry name" value="UCP029416_PTP"/>
    <property type="match status" value="1"/>
</dbReference>
<protein>
    <submittedName>
        <fullName evidence="1">Uncharacterized protein</fullName>
    </submittedName>
</protein>
<accession>A0A0P9NEZ7</accession>
<proteinExistence type="predicted"/>
<comment type="caution">
    <text evidence="1">The sequence shown here is derived from an EMBL/GenBank/DDBJ whole genome shotgun (WGS) entry which is preliminary data.</text>
</comment>
<name>A0A0P9NEZ7_9PSED</name>
<dbReference type="EMBL" id="LJQC01000315">
    <property type="protein sequence ID" value="KPX03486.1"/>
    <property type="molecule type" value="Genomic_DNA"/>
</dbReference>
<dbReference type="PATRIC" id="fig|317659.3.peg.4010"/>
<dbReference type="AlphaFoldDB" id="A0A0P9NEZ7"/>
<dbReference type="SUPFAM" id="SSF52788">
    <property type="entry name" value="Phosphotyrosine protein phosphatases I"/>
    <property type="match status" value="1"/>
</dbReference>